<evidence type="ECO:0000313" key="7">
    <source>
        <dbReference type="Proteomes" id="UP000320762"/>
    </source>
</evidence>
<dbReference type="InterPro" id="IPR000504">
    <property type="entry name" value="RRM_dom"/>
</dbReference>
<dbReference type="PROSITE" id="PS50102">
    <property type="entry name" value="RRM"/>
    <property type="match status" value="2"/>
</dbReference>
<feature type="region of interest" description="Disordered" evidence="4">
    <location>
        <begin position="192"/>
        <end position="224"/>
    </location>
</feature>
<sequence>MTLTTPAPSSTTPAAQHTTDSHAAQEQQPHAAPMTPPKSPLSASPRTMRVSATTAPEDARGPAAPLVEQEDGEIQESTSSRDAGSDSDTDVEILMHSVGRMGLPGPGEDGGDDAPAQRPDTSPVMPAMQPPSQSRSQPQRNALPTPSFKNPASSPVSSLAPPTIANATSDFSSNAATPGVLNSILKSTTPEFRPARMQSAASQPMPAVAEAPSLGTESPIQDPDANLPPNVYINGLPPHFPETELYALAAPFGEVRSVRSFTRHVGERESGYGFVLFSKLDSAEKCIQSLRRYRNLHPTFSKQVHKIPGTPYAAPKPYPTPHAGLEHDEFGSECEDVSFKEKMERLHDFTSTNLYIEGLPMSIDEPTLSALIAPHQIKSSRFFQTKLSNPPRIIAFVRLDTRAGAEEVIERLHGRMVRGWNDTGSRISVRFADTAEQRELRRQERTVRCLLNLRGPAMSPSPSHSSLSTFPSQGSFSSFPSQGSLASLPSHGSLASQQRRQPRGPFEENNFMHGDHGLAVDYNLQRKSPNPCQQRRSPNPRGQPIFRTDAEEQHIQLPPPQSTNGNGSMSHLLDSLRNSGHVPGANRLDYRDQFPQTLRSSSSSTDLLSAAAAYSNQHAFPETRAAQARNGYTPAEEYLIQQANTDSYAEGGDHASFRRRVPSSRLQMDNKEGSRQGLNVGLRGYRAQASTMGFPYRSPALGGSGSGTEFSPSLSEDDFHSAAAHRQGFHGSRASYSDDESTGYGPQAHTRSSTMPHPPTGASRQRHAQHSSISIAPSSRGFAGMKKAVDRYGDGSPALTQHSPSMVSPALTYSSRTPATLSPVTPFFGSFAGDRDGFDGGLMGEKHQHGGIMGDKHQHGGMMGEKHGGGLMGEKHVQQLSSRVPSIVTHRE</sequence>
<feature type="region of interest" description="Disordered" evidence="4">
    <location>
        <begin position="454"/>
        <end position="514"/>
    </location>
</feature>
<accession>A0A550BTJ0</accession>
<evidence type="ECO:0000256" key="1">
    <source>
        <dbReference type="ARBA" id="ARBA00022737"/>
    </source>
</evidence>
<organism evidence="6 7">
    <name type="scientific">Schizophyllum amplum</name>
    <dbReference type="NCBI Taxonomy" id="97359"/>
    <lineage>
        <taxon>Eukaryota</taxon>
        <taxon>Fungi</taxon>
        <taxon>Dikarya</taxon>
        <taxon>Basidiomycota</taxon>
        <taxon>Agaricomycotina</taxon>
        <taxon>Agaricomycetes</taxon>
        <taxon>Agaricomycetidae</taxon>
        <taxon>Agaricales</taxon>
        <taxon>Schizophyllaceae</taxon>
        <taxon>Schizophyllum</taxon>
    </lineage>
</organism>
<name>A0A550BTJ0_9AGAR</name>
<dbReference type="EMBL" id="VDMD01000091">
    <property type="protein sequence ID" value="TRM55841.1"/>
    <property type="molecule type" value="Genomic_DNA"/>
</dbReference>
<dbReference type="PANTHER" id="PTHR24012">
    <property type="entry name" value="RNA BINDING PROTEIN"/>
    <property type="match status" value="1"/>
</dbReference>
<feature type="region of interest" description="Disordered" evidence="4">
    <location>
        <begin position="1"/>
        <end position="161"/>
    </location>
</feature>
<evidence type="ECO:0000313" key="6">
    <source>
        <dbReference type="EMBL" id="TRM55841.1"/>
    </source>
</evidence>
<feature type="compositionally biased region" description="Polar residues" evidence="4">
    <location>
        <begin position="41"/>
        <end position="54"/>
    </location>
</feature>
<feature type="region of interest" description="Disordered" evidence="4">
    <location>
        <begin position="556"/>
        <end position="588"/>
    </location>
</feature>
<proteinExistence type="predicted"/>
<keyword evidence="7" id="KW-1185">Reference proteome</keyword>
<feature type="domain" description="RRM" evidence="5">
    <location>
        <begin position="352"/>
        <end position="434"/>
    </location>
</feature>
<evidence type="ECO:0000256" key="4">
    <source>
        <dbReference type="SAM" id="MobiDB-lite"/>
    </source>
</evidence>
<feature type="compositionally biased region" description="Polar residues" evidence="4">
    <location>
        <begin position="526"/>
        <end position="537"/>
    </location>
</feature>
<feature type="domain" description="RRM" evidence="5">
    <location>
        <begin position="229"/>
        <end position="303"/>
    </location>
</feature>
<dbReference type="AlphaFoldDB" id="A0A550BTJ0"/>
<evidence type="ECO:0000256" key="3">
    <source>
        <dbReference type="PROSITE-ProRule" id="PRU00176"/>
    </source>
</evidence>
<comment type="caution">
    <text evidence="6">The sequence shown here is derived from an EMBL/GenBank/DDBJ whole genome shotgun (WGS) entry which is preliminary data.</text>
</comment>
<dbReference type="Gene3D" id="3.30.70.330">
    <property type="match status" value="2"/>
</dbReference>
<dbReference type="OrthoDB" id="271725at2759"/>
<protein>
    <recommendedName>
        <fullName evidence="5">RRM domain-containing protein</fullName>
    </recommendedName>
</protein>
<feature type="region of interest" description="Disordered" evidence="4">
    <location>
        <begin position="526"/>
        <end position="545"/>
    </location>
</feature>
<dbReference type="InterPro" id="IPR035979">
    <property type="entry name" value="RBD_domain_sf"/>
</dbReference>
<feature type="region of interest" description="Disordered" evidence="4">
    <location>
        <begin position="696"/>
        <end position="780"/>
    </location>
</feature>
<dbReference type="GO" id="GO:0003723">
    <property type="term" value="F:RNA binding"/>
    <property type="evidence" value="ECO:0007669"/>
    <property type="project" value="UniProtKB-UniRule"/>
</dbReference>
<reference evidence="6 7" key="1">
    <citation type="journal article" date="2019" name="New Phytol.">
        <title>Comparative genomics reveals unique wood-decay strategies and fruiting body development in the Schizophyllaceae.</title>
        <authorList>
            <person name="Almasi E."/>
            <person name="Sahu N."/>
            <person name="Krizsan K."/>
            <person name="Balint B."/>
            <person name="Kovacs G.M."/>
            <person name="Kiss B."/>
            <person name="Cseklye J."/>
            <person name="Drula E."/>
            <person name="Henrissat B."/>
            <person name="Nagy I."/>
            <person name="Chovatia M."/>
            <person name="Adam C."/>
            <person name="LaButti K."/>
            <person name="Lipzen A."/>
            <person name="Riley R."/>
            <person name="Grigoriev I.V."/>
            <person name="Nagy L.G."/>
        </authorList>
    </citation>
    <scope>NUCLEOTIDE SEQUENCE [LARGE SCALE GENOMIC DNA]</scope>
    <source>
        <strain evidence="6 7">NL-1724</strain>
    </source>
</reference>
<feature type="compositionally biased region" description="Low complexity" evidence="4">
    <location>
        <begin position="456"/>
        <end position="488"/>
    </location>
</feature>
<dbReference type="Proteomes" id="UP000320762">
    <property type="component" value="Unassembled WGS sequence"/>
</dbReference>
<keyword evidence="2 3" id="KW-0694">RNA-binding</keyword>
<keyword evidence="1" id="KW-0677">Repeat</keyword>
<dbReference type="Pfam" id="PF00076">
    <property type="entry name" value="RRM_1"/>
    <property type="match status" value="2"/>
</dbReference>
<feature type="compositionally biased region" description="Low complexity" evidence="4">
    <location>
        <begin position="130"/>
        <end position="140"/>
    </location>
</feature>
<dbReference type="SMART" id="SM00360">
    <property type="entry name" value="RRM"/>
    <property type="match status" value="2"/>
</dbReference>
<evidence type="ECO:0000256" key="2">
    <source>
        <dbReference type="ARBA" id="ARBA00022884"/>
    </source>
</evidence>
<feature type="compositionally biased region" description="Low complexity" evidence="4">
    <location>
        <begin position="151"/>
        <end position="161"/>
    </location>
</feature>
<dbReference type="InterPro" id="IPR012677">
    <property type="entry name" value="Nucleotide-bd_a/b_plait_sf"/>
</dbReference>
<feature type="compositionally biased region" description="Low complexity" evidence="4">
    <location>
        <begin position="1"/>
        <end position="33"/>
    </location>
</feature>
<gene>
    <name evidence="6" type="ORF">BD626DRAFT_576476</name>
</gene>
<feature type="region of interest" description="Disordered" evidence="4">
    <location>
        <begin position="659"/>
        <end position="680"/>
    </location>
</feature>
<evidence type="ECO:0000259" key="5">
    <source>
        <dbReference type="PROSITE" id="PS50102"/>
    </source>
</evidence>
<dbReference type="SUPFAM" id="SSF54928">
    <property type="entry name" value="RNA-binding domain, RBD"/>
    <property type="match status" value="2"/>
</dbReference>